<dbReference type="SMART" id="SM00388">
    <property type="entry name" value="HisKA"/>
    <property type="match status" value="1"/>
</dbReference>
<dbReference type="PROSITE" id="PS50885">
    <property type="entry name" value="HAMP"/>
    <property type="match status" value="1"/>
</dbReference>
<evidence type="ECO:0000313" key="20">
    <source>
        <dbReference type="Proteomes" id="UP000005707"/>
    </source>
</evidence>
<dbReference type="EMBL" id="AFNU02000004">
    <property type="protein sequence ID" value="ERJ12555.1"/>
    <property type="molecule type" value="Genomic_DNA"/>
</dbReference>
<comment type="subcellular location">
    <subcellularLocation>
        <location evidence="2">Cell membrane</location>
        <topology evidence="2">Multi-pass membrane protein</topology>
    </subcellularLocation>
</comment>
<dbReference type="PANTHER" id="PTHR45528:SF1">
    <property type="entry name" value="SENSOR HISTIDINE KINASE CPXA"/>
    <property type="match status" value="1"/>
</dbReference>
<dbReference type="GO" id="GO:0005524">
    <property type="term" value="F:ATP binding"/>
    <property type="evidence" value="ECO:0007669"/>
    <property type="project" value="UniProtKB-KW"/>
</dbReference>
<evidence type="ECO:0000256" key="6">
    <source>
        <dbReference type="ARBA" id="ARBA00022679"/>
    </source>
</evidence>
<dbReference type="CDD" id="cd00082">
    <property type="entry name" value="HisKA"/>
    <property type="match status" value="1"/>
</dbReference>
<proteinExistence type="predicted"/>
<keyword evidence="5" id="KW-0597">Phosphoprotein</keyword>
<evidence type="ECO:0000256" key="16">
    <source>
        <dbReference type="SAM" id="Phobius"/>
    </source>
</evidence>
<dbReference type="SUPFAM" id="SSF47384">
    <property type="entry name" value="Homodimeric domain of signal transducing histidine kinase"/>
    <property type="match status" value="1"/>
</dbReference>
<dbReference type="PRINTS" id="PR00344">
    <property type="entry name" value="BCTRLSENSOR"/>
</dbReference>
<evidence type="ECO:0000256" key="15">
    <source>
        <dbReference type="SAM" id="MobiDB-lite"/>
    </source>
</evidence>
<evidence type="ECO:0000256" key="10">
    <source>
        <dbReference type="ARBA" id="ARBA00022840"/>
    </source>
</evidence>
<dbReference type="FunFam" id="3.30.565.10:FF:000006">
    <property type="entry name" value="Sensor histidine kinase WalK"/>
    <property type="match status" value="1"/>
</dbReference>
<evidence type="ECO:0000256" key="7">
    <source>
        <dbReference type="ARBA" id="ARBA00022692"/>
    </source>
</evidence>
<dbReference type="OrthoDB" id="9780718at2"/>
<evidence type="ECO:0000256" key="12">
    <source>
        <dbReference type="ARBA" id="ARBA00023012"/>
    </source>
</evidence>
<evidence type="ECO:0000259" key="17">
    <source>
        <dbReference type="PROSITE" id="PS50109"/>
    </source>
</evidence>
<dbReference type="Pfam" id="PF00512">
    <property type="entry name" value="HisKA"/>
    <property type="match status" value="1"/>
</dbReference>
<feature type="compositionally biased region" description="Basic and acidic residues" evidence="15">
    <location>
        <begin position="182"/>
        <end position="202"/>
    </location>
</feature>
<dbReference type="FunCoup" id="F7PWS0">
    <property type="interactions" value="37"/>
</dbReference>
<keyword evidence="7 16" id="KW-0812">Transmembrane</keyword>
<dbReference type="InterPro" id="IPR036097">
    <property type="entry name" value="HisK_dim/P_sf"/>
</dbReference>
<evidence type="ECO:0000256" key="13">
    <source>
        <dbReference type="ARBA" id="ARBA00023136"/>
    </source>
</evidence>
<reference evidence="19 20" key="1">
    <citation type="journal article" date="2011" name="J. Bacteriol.">
        <title>Genome sequence of Haloplasma contractile, an unusual contractile bacterium from a deep-sea anoxic brine lake.</title>
        <authorList>
            <person name="Antunes A."/>
            <person name="Alam I."/>
            <person name="El Dorry H."/>
            <person name="Siam R."/>
            <person name="Robertson A."/>
            <person name="Bajic V.B."/>
            <person name="Stingl U."/>
        </authorList>
    </citation>
    <scope>NUCLEOTIDE SEQUENCE [LARGE SCALE GENOMIC DNA]</scope>
    <source>
        <strain evidence="19 20">SSD-17B</strain>
    </source>
</reference>
<dbReference type="CDD" id="cd06225">
    <property type="entry name" value="HAMP"/>
    <property type="match status" value="1"/>
</dbReference>
<dbReference type="InParanoid" id="F7PWS0"/>
<dbReference type="PANTHER" id="PTHR45528">
    <property type="entry name" value="SENSOR HISTIDINE KINASE CPXA"/>
    <property type="match status" value="1"/>
</dbReference>
<dbReference type="Pfam" id="PF02518">
    <property type="entry name" value="HATPase_c"/>
    <property type="match status" value="1"/>
</dbReference>
<comment type="catalytic activity">
    <reaction evidence="1">
        <text>ATP + protein L-histidine = ADP + protein N-phospho-L-histidine.</text>
        <dbReference type="EC" id="2.7.13.3"/>
    </reaction>
</comment>
<organism evidence="19 20">
    <name type="scientific">Haloplasma contractile SSD-17B</name>
    <dbReference type="NCBI Taxonomy" id="1033810"/>
    <lineage>
        <taxon>Bacteria</taxon>
        <taxon>Bacillati</taxon>
        <taxon>Mycoplasmatota</taxon>
        <taxon>Mollicutes</taxon>
        <taxon>Haloplasmatales</taxon>
        <taxon>Haloplasmataceae</taxon>
        <taxon>Haloplasma</taxon>
    </lineage>
</organism>
<evidence type="ECO:0000313" key="19">
    <source>
        <dbReference type="EMBL" id="ERJ12555.1"/>
    </source>
</evidence>
<accession>F7PWS0</accession>
<keyword evidence="12" id="KW-0902">Two-component regulatory system</keyword>
<dbReference type="PROSITE" id="PS50109">
    <property type="entry name" value="HIS_KIN"/>
    <property type="match status" value="1"/>
</dbReference>
<evidence type="ECO:0000256" key="11">
    <source>
        <dbReference type="ARBA" id="ARBA00022989"/>
    </source>
</evidence>
<evidence type="ECO:0000256" key="5">
    <source>
        <dbReference type="ARBA" id="ARBA00022553"/>
    </source>
</evidence>
<dbReference type="GO" id="GO:0000155">
    <property type="term" value="F:phosphorelay sensor kinase activity"/>
    <property type="evidence" value="ECO:0007669"/>
    <property type="project" value="InterPro"/>
</dbReference>
<dbReference type="AlphaFoldDB" id="F7PWS0"/>
<dbReference type="EC" id="2.7.13.3" evidence="3"/>
<dbReference type="InterPro" id="IPR036890">
    <property type="entry name" value="HATPase_C_sf"/>
</dbReference>
<dbReference type="eggNOG" id="COG5002">
    <property type="taxonomic scope" value="Bacteria"/>
</dbReference>
<keyword evidence="14" id="KW-0175">Coiled coil</keyword>
<evidence type="ECO:0000256" key="14">
    <source>
        <dbReference type="SAM" id="Coils"/>
    </source>
</evidence>
<evidence type="ECO:0000256" key="2">
    <source>
        <dbReference type="ARBA" id="ARBA00004651"/>
    </source>
</evidence>
<keyword evidence="20" id="KW-1185">Reference proteome</keyword>
<dbReference type="SMART" id="SM00387">
    <property type="entry name" value="HATPase_c"/>
    <property type="match status" value="1"/>
</dbReference>
<feature type="coiled-coil region" evidence="14">
    <location>
        <begin position="408"/>
        <end position="441"/>
    </location>
</feature>
<keyword evidence="6 19" id="KW-0808">Transferase</keyword>
<dbReference type="SUPFAM" id="SSF55874">
    <property type="entry name" value="ATPase domain of HSP90 chaperone/DNA topoisomerase II/histidine kinase"/>
    <property type="match status" value="1"/>
</dbReference>
<dbReference type="Pfam" id="PF00672">
    <property type="entry name" value="HAMP"/>
    <property type="match status" value="1"/>
</dbReference>
<feature type="transmembrane region" description="Helical" evidence="16">
    <location>
        <begin position="343"/>
        <end position="364"/>
    </location>
</feature>
<gene>
    <name evidence="19" type="ORF">HLPCO_001541</name>
</gene>
<dbReference type="Gene3D" id="1.10.287.130">
    <property type="match status" value="1"/>
</dbReference>
<evidence type="ECO:0000256" key="1">
    <source>
        <dbReference type="ARBA" id="ARBA00000085"/>
    </source>
</evidence>
<keyword evidence="13 16" id="KW-0472">Membrane</keyword>
<dbReference type="STRING" id="1033810.HLPCO_001541"/>
<dbReference type="Gene3D" id="3.30.565.10">
    <property type="entry name" value="Histidine kinase-like ATPase, C-terminal domain"/>
    <property type="match status" value="1"/>
</dbReference>
<sequence length="663" mass="75866">MKNSIVWKIFRNTFLIFAILLSVQLFFQLIFFNNYFINYKVNSLKEHLSTLVYDLEETPPDEFDTTITQFAEITNSTNAIINTVQEDLLDDYNLTMVKVTDTNQDTFNVLIPFDIEGQLIIGETITLYVVPHKEKDLYLATTLTIQNNTYSIYNNEQVYNDVYTDHIFTNLSTTNSGQGKGNGKDKKNDEDTEANVDRDIPGKGDNPPGLEGKDKKLDTTDLDLNSNVLNKILADFNRQEELMLVGSILAVNEPTYRNETVFTMELMNYYLDKINGEIDNYNLNHYTIDDNHKGTYYFSETEIGRNIVFINTVNSNGVDYELFTVVSLQETDEIISLMANFNYILFGIILILLIITTVIHSKIISKPLLSLNKKANEIANLNFDYTSTGDPKRKDEIGQLSKSLDIVSANLSSSLHQLQDQNKQLKESLELENQNEQIRKDFVAGLSHEIKTPLAVIQASSEALLEDIFTDPVDQKNQLSAINKEVFKTNKLINEMVQIYRLDRPTYELHFSSFNIKELIDDLLTELKPLADTKALTVNLDLLEINVYGDRDKIEMVMSNFITNAIKYTNDDEEINISVTDHSDSILFEIENTGAHIDEEKIKHLFDPFYRLDDSRSRHLNSSGLGLYIVSLILKQHNSDFGAYNSDDGVIFYFRIQKSLDSN</sequence>
<evidence type="ECO:0000256" key="8">
    <source>
        <dbReference type="ARBA" id="ARBA00022741"/>
    </source>
</evidence>
<keyword evidence="10" id="KW-0067">ATP-binding</keyword>
<evidence type="ECO:0000256" key="3">
    <source>
        <dbReference type="ARBA" id="ARBA00012438"/>
    </source>
</evidence>
<feature type="region of interest" description="Disordered" evidence="15">
    <location>
        <begin position="173"/>
        <end position="218"/>
    </location>
</feature>
<dbReference type="InterPro" id="IPR005467">
    <property type="entry name" value="His_kinase_dom"/>
</dbReference>
<evidence type="ECO:0000256" key="9">
    <source>
        <dbReference type="ARBA" id="ARBA00022777"/>
    </source>
</evidence>
<evidence type="ECO:0000256" key="4">
    <source>
        <dbReference type="ARBA" id="ARBA00022475"/>
    </source>
</evidence>
<dbReference type="GO" id="GO:0005886">
    <property type="term" value="C:plasma membrane"/>
    <property type="evidence" value="ECO:0007669"/>
    <property type="project" value="UniProtKB-SubCell"/>
</dbReference>
<dbReference type="Proteomes" id="UP000005707">
    <property type="component" value="Unassembled WGS sequence"/>
</dbReference>
<feature type="domain" description="HAMP" evidence="18">
    <location>
        <begin position="362"/>
        <end position="416"/>
    </location>
</feature>
<protein>
    <recommendedName>
        <fullName evidence="3">histidine kinase</fullName>
        <ecNumber evidence="3">2.7.13.3</ecNumber>
    </recommendedName>
</protein>
<dbReference type="InterPro" id="IPR003594">
    <property type="entry name" value="HATPase_dom"/>
</dbReference>
<comment type="caution">
    <text evidence="19">The sequence shown here is derived from an EMBL/GenBank/DDBJ whole genome shotgun (WGS) entry which is preliminary data.</text>
</comment>
<name>F7PWS0_9MOLU</name>
<keyword evidence="8" id="KW-0547">Nucleotide-binding</keyword>
<dbReference type="SMART" id="SM00304">
    <property type="entry name" value="HAMP"/>
    <property type="match status" value="1"/>
</dbReference>
<feature type="domain" description="Histidine kinase" evidence="17">
    <location>
        <begin position="445"/>
        <end position="660"/>
    </location>
</feature>
<dbReference type="InterPro" id="IPR003660">
    <property type="entry name" value="HAMP_dom"/>
</dbReference>
<keyword evidence="11 16" id="KW-1133">Transmembrane helix</keyword>
<evidence type="ECO:0000259" key="18">
    <source>
        <dbReference type="PROSITE" id="PS50885"/>
    </source>
</evidence>
<keyword evidence="9 19" id="KW-0418">Kinase</keyword>
<dbReference type="Gene3D" id="6.10.340.10">
    <property type="match status" value="1"/>
</dbReference>
<dbReference type="RefSeq" id="WP_008824863.1">
    <property type="nucleotide sequence ID" value="NZ_AFNU02000004.1"/>
</dbReference>
<feature type="transmembrane region" description="Helical" evidence="16">
    <location>
        <begin position="12"/>
        <end position="32"/>
    </location>
</feature>
<dbReference type="InterPro" id="IPR003661">
    <property type="entry name" value="HisK_dim/P_dom"/>
</dbReference>
<keyword evidence="4" id="KW-1003">Cell membrane</keyword>
<reference evidence="19 20" key="2">
    <citation type="journal article" date="2013" name="PLoS ONE">
        <title>INDIGO - INtegrated Data Warehouse of MIcrobial GenOmes with Examples from the Red Sea Extremophiles.</title>
        <authorList>
            <person name="Alam I."/>
            <person name="Antunes A."/>
            <person name="Kamau A.A."/>
            <person name="Ba Alawi W."/>
            <person name="Kalkatawi M."/>
            <person name="Stingl U."/>
            <person name="Bajic V.B."/>
        </authorList>
    </citation>
    <scope>NUCLEOTIDE SEQUENCE [LARGE SCALE GENOMIC DNA]</scope>
    <source>
        <strain evidence="19 20">SSD-17B</strain>
    </source>
</reference>
<dbReference type="InterPro" id="IPR050398">
    <property type="entry name" value="HssS/ArlS-like"/>
</dbReference>
<dbReference type="CDD" id="cd00075">
    <property type="entry name" value="HATPase"/>
    <property type="match status" value="1"/>
</dbReference>
<dbReference type="InterPro" id="IPR004358">
    <property type="entry name" value="Sig_transdc_His_kin-like_C"/>
</dbReference>
<dbReference type="SUPFAM" id="SSF158472">
    <property type="entry name" value="HAMP domain-like"/>
    <property type="match status" value="1"/>
</dbReference>